<accession>A0A5N6XDY0</accession>
<dbReference type="GO" id="GO:0004499">
    <property type="term" value="F:N,N-dimethylaniline monooxygenase activity"/>
    <property type="evidence" value="ECO:0007669"/>
    <property type="project" value="InterPro"/>
</dbReference>
<dbReference type="PRINTS" id="PR00469">
    <property type="entry name" value="PNDRDTASEII"/>
</dbReference>
<gene>
    <name evidence="6" type="ORF">BDV39DRAFT_201102</name>
</gene>
<dbReference type="Pfam" id="PF00743">
    <property type="entry name" value="FMO-like"/>
    <property type="match status" value="1"/>
</dbReference>
<comment type="similarity">
    <text evidence="2">Belongs to the FAD-binding monooxygenase family.</text>
</comment>
<keyword evidence="3" id="KW-0285">Flavoprotein</keyword>
<dbReference type="EMBL" id="ML741769">
    <property type="protein sequence ID" value="KAE8331451.1"/>
    <property type="molecule type" value="Genomic_DNA"/>
</dbReference>
<reference evidence="7" key="1">
    <citation type="submission" date="2019-04" db="EMBL/GenBank/DDBJ databases">
        <title>Friends and foes A comparative genomics studyof 23 Aspergillus species from section Flavi.</title>
        <authorList>
            <consortium name="DOE Joint Genome Institute"/>
            <person name="Kjaerbolling I."/>
            <person name="Vesth T."/>
            <person name="Frisvad J.C."/>
            <person name="Nybo J.L."/>
            <person name="Theobald S."/>
            <person name="Kildgaard S."/>
            <person name="Isbrandt T."/>
            <person name="Kuo A."/>
            <person name="Sato A."/>
            <person name="Lyhne E.K."/>
            <person name="Kogle M.E."/>
            <person name="Wiebenga A."/>
            <person name="Kun R.S."/>
            <person name="Lubbers R.J."/>
            <person name="Makela M.R."/>
            <person name="Barry K."/>
            <person name="Chovatia M."/>
            <person name="Clum A."/>
            <person name="Daum C."/>
            <person name="Haridas S."/>
            <person name="He G."/>
            <person name="LaButti K."/>
            <person name="Lipzen A."/>
            <person name="Mondo S."/>
            <person name="Riley R."/>
            <person name="Salamov A."/>
            <person name="Simmons B.A."/>
            <person name="Magnuson J.K."/>
            <person name="Henrissat B."/>
            <person name="Mortensen U.H."/>
            <person name="Larsen T.O."/>
            <person name="Devries R.P."/>
            <person name="Grigoriev I.V."/>
            <person name="Machida M."/>
            <person name="Baker S.E."/>
            <person name="Andersen M.R."/>
        </authorList>
    </citation>
    <scope>NUCLEOTIDE SEQUENCE [LARGE SCALE GENOMIC DNA]</scope>
    <source>
        <strain evidence="7">CBS 130017</strain>
    </source>
</reference>
<evidence type="ECO:0000256" key="1">
    <source>
        <dbReference type="ARBA" id="ARBA00001974"/>
    </source>
</evidence>
<keyword evidence="7" id="KW-1185">Reference proteome</keyword>
<dbReference type="InterPro" id="IPR036188">
    <property type="entry name" value="FAD/NAD-bd_sf"/>
</dbReference>
<evidence type="ECO:0000313" key="6">
    <source>
        <dbReference type="EMBL" id="KAE8331451.1"/>
    </source>
</evidence>
<evidence type="ECO:0000256" key="5">
    <source>
        <dbReference type="ARBA" id="ARBA00023002"/>
    </source>
</evidence>
<proteinExistence type="inferred from homology"/>
<dbReference type="PANTHER" id="PTHR42877">
    <property type="entry name" value="L-ORNITHINE N(5)-MONOOXYGENASE-RELATED"/>
    <property type="match status" value="1"/>
</dbReference>
<evidence type="ECO:0000256" key="2">
    <source>
        <dbReference type="ARBA" id="ARBA00010139"/>
    </source>
</evidence>
<organism evidence="6 7">
    <name type="scientific">Aspergillus sergii</name>
    <dbReference type="NCBI Taxonomy" id="1034303"/>
    <lineage>
        <taxon>Eukaryota</taxon>
        <taxon>Fungi</taxon>
        <taxon>Dikarya</taxon>
        <taxon>Ascomycota</taxon>
        <taxon>Pezizomycotina</taxon>
        <taxon>Eurotiomycetes</taxon>
        <taxon>Eurotiomycetidae</taxon>
        <taxon>Eurotiales</taxon>
        <taxon>Aspergillaceae</taxon>
        <taxon>Aspergillus</taxon>
        <taxon>Aspergillus subgen. Circumdati</taxon>
    </lineage>
</organism>
<dbReference type="SUPFAM" id="SSF51905">
    <property type="entry name" value="FAD/NAD(P)-binding domain"/>
    <property type="match status" value="1"/>
</dbReference>
<sequence length="649" mass="74039">MKQSDDLLTFGAKSGSTSSPNEAFITEAVSKAHVNALRLALYQATGDESLRQMQVTKEPIRGGAMMDYVLGPEDTAKVQQKAVKYLLMACTCRPGPQSPSRDESNTLMQIFCGETLSPANLQLGYEELAFDPFPRQVTWTNRPAQEVLDQYRIVIIGGGINGISAAVNLDRLGIPYTLIDRQADIGGTWMQNTYPEARVDTLGFSFQYKFENTYRWREMYPSAQELRGYLDYVATKYKVKENCLFNREVIQSKWDDRSGHWVLTMRLRDNTLERITANAIISAVGLFSTMNSPDFEGIDDFKGHVFHTTQWDHSAQYEGKRVAVIGNGSSGAQLIPRMGSAAQHLTIFQRTPQWIAPYPDYRAPVPDEMCWLFDHMPFYRNWYGYAGCMRGMQLPPLQVRDPEWQAQGGLVNERNDLMRRGLTEYIRSKVNGDEKLMSQLVPSYAPLVRRLVVDNGYYDTIMRDNVDLVTDRIERFVEDGILTVDGQHRQFDMIILGCGFKPTDYLYPVEYIGKDGVTLGETWKTDGARSYLGLTIPGYPNLFTLYGPNHQPRGGPSLHSWSEIWCRYALSMVVWMLENGATSVNVKQSVYDSYNRELDDAQRPLIWEDKGRGYFVNQHGRQSVNMPWTSEQYHARVVQPSLDDYEITF</sequence>
<dbReference type="GO" id="GO:0050661">
    <property type="term" value="F:NADP binding"/>
    <property type="evidence" value="ECO:0007669"/>
    <property type="project" value="InterPro"/>
</dbReference>
<dbReference type="PANTHER" id="PTHR42877:SF4">
    <property type="entry name" value="FAD_NAD(P)-BINDING DOMAIN-CONTAINING PROTEIN-RELATED"/>
    <property type="match status" value="1"/>
</dbReference>
<dbReference type="InterPro" id="IPR051209">
    <property type="entry name" value="FAD-bind_Monooxygenase_sf"/>
</dbReference>
<dbReference type="Gene3D" id="3.50.50.60">
    <property type="entry name" value="FAD/NAD(P)-binding domain"/>
    <property type="match status" value="2"/>
</dbReference>
<keyword evidence="4" id="KW-0274">FAD</keyword>
<protein>
    <recommendedName>
        <fullName evidence="8">FAD/NAD(P)-binding domain-containing protein</fullName>
    </recommendedName>
</protein>
<evidence type="ECO:0008006" key="8">
    <source>
        <dbReference type="Google" id="ProtNLM"/>
    </source>
</evidence>
<keyword evidence="5" id="KW-0560">Oxidoreductase</keyword>
<dbReference type="InterPro" id="IPR020946">
    <property type="entry name" value="Flavin_mOase-like"/>
</dbReference>
<dbReference type="GO" id="GO:0050660">
    <property type="term" value="F:flavin adenine dinucleotide binding"/>
    <property type="evidence" value="ECO:0007669"/>
    <property type="project" value="InterPro"/>
</dbReference>
<dbReference type="Proteomes" id="UP000325945">
    <property type="component" value="Unassembled WGS sequence"/>
</dbReference>
<name>A0A5N6XDY0_9EURO</name>
<evidence type="ECO:0000256" key="3">
    <source>
        <dbReference type="ARBA" id="ARBA00022630"/>
    </source>
</evidence>
<comment type="cofactor">
    <cofactor evidence="1">
        <name>FAD</name>
        <dbReference type="ChEBI" id="CHEBI:57692"/>
    </cofactor>
</comment>
<evidence type="ECO:0000256" key="4">
    <source>
        <dbReference type="ARBA" id="ARBA00022827"/>
    </source>
</evidence>
<dbReference type="AlphaFoldDB" id="A0A5N6XDY0"/>
<evidence type="ECO:0000313" key="7">
    <source>
        <dbReference type="Proteomes" id="UP000325945"/>
    </source>
</evidence>